<name>A0A392VBZ8_9FABA</name>
<proteinExistence type="predicted"/>
<dbReference type="AlphaFoldDB" id="A0A392VBZ8"/>
<reference evidence="1 2" key="1">
    <citation type="journal article" date="2018" name="Front. Plant Sci.">
        <title>Red Clover (Trifolium pratense) and Zigzag Clover (T. medium) - A Picture of Genomic Similarities and Differences.</title>
        <authorList>
            <person name="Dluhosova J."/>
            <person name="Istvanek J."/>
            <person name="Nedelnik J."/>
            <person name="Repkova J."/>
        </authorList>
    </citation>
    <scope>NUCLEOTIDE SEQUENCE [LARGE SCALE GENOMIC DNA]</scope>
    <source>
        <strain evidence="2">cv. 10/8</strain>
        <tissue evidence="1">Leaf</tissue>
    </source>
</reference>
<protein>
    <submittedName>
        <fullName evidence="1">Uncharacterized protein</fullName>
    </submittedName>
</protein>
<keyword evidence="2" id="KW-1185">Reference proteome</keyword>
<dbReference type="Proteomes" id="UP000265520">
    <property type="component" value="Unassembled WGS sequence"/>
</dbReference>
<feature type="non-terminal residue" evidence="1">
    <location>
        <position position="51"/>
    </location>
</feature>
<dbReference type="EMBL" id="LXQA011125388">
    <property type="protein sequence ID" value="MCI85858.1"/>
    <property type="molecule type" value="Genomic_DNA"/>
</dbReference>
<evidence type="ECO:0000313" key="2">
    <source>
        <dbReference type="Proteomes" id="UP000265520"/>
    </source>
</evidence>
<organism evidence="1 2">
    <name type="scientific">Trifolium medium</name>
    <dbReference type="NCBI Taxonomy" id="97028"/>
    <lineage>
        <taxon>Eukaryota</taxon>
        <taxon>Viridiplantae</taxon>
        <taxon>Streptophyta</taxon>
        <taxon>Embryophyta</taxon>
        <taxon>Tracheophyta</taxon>
        <taxon>Spermatophyta</taxon>
        <taxon>Magnoliopsida</taxon>
        <taxon>eudicotyledons</taxon>
        <taxon>Gunneridae</taxon>
        <taxon>Pentapetalae</taxon>
        <taxon>rosids</taxon>
        <taxon>fabids</taxon>
        <taxon>Fabales</taxon>
        <taxon>Fabaceae</taxon>
        <taxon>Papilionoideae</taxon>
        <taxon>50 kb inversion clade</taxon>
        <taxon>NPAAA clade</taxon>
        <taxon>Hologalegina</taxon>
        <taxon>IRL clade</taxon>
        <taxon>Trifolieae</taxon>
        <taxon>Trifolium</taxon>
    </lineage>
</organism>
<sequence>MLDGFMNKTYALRIKMQPKYKQASVLGYRIDVDTLFKVKEQLPGDEDQFPG</sequence>
<evidence type="ECO:0000313" key="1">
    <source>
        <dbReference type="EMBL" id="MCI85858.1"/>
    </source>
</evidence>
<comment type="caution">
    <text evidence="1">The sequence shown here is derived from an EMBL/GenBank/DDBJ whole genome shotgun (WGS) entry which is preliminary data.</text>
</comment>
<accession>A0A392VBZ8</accession>